<gene>
    <name evidence="2" type="ORF">LIER_42074</name>
</gene>
<dbReference type="Proteomes" id="UP001454036">
    <property type="component" value="Unassembled WGS sequence"/>
</dbReference>
<feature type="region of interest" description="Disordered" evidence="1">
    <location>
        <begin position="1"/>
        <end position="31"/>
    </location>
</feature>
<reference evidence="2 3" key="1">
    <citation type="submission" date="2024-01" db="EMBL/GenBank/DDBJ databases">
        <title>The complete chloroplast genome sequence of Lithospermum erythrorhizon: insights into the phylogenetic relationship among Boraginaceae species and the maternal lineages of purple gromwells.</title>
        <authorList>
            <person name="Okada T."/>
            <person name="Watanabe K."/>
        </authorList>
    </citation>
    <scope>NUCLEOTIDE SEQUENCE [LARGE SCALE GENOMIC DNA]</scope>
</reference>
<organism evidence="2 3">
    <name type="scientific">Lithospermum erythrorhizon</name>
    <name type="common">Purple gromwell</name>
    <name type="synonym">Lithospermum officinale var. erythrorhizon</name>
    <dbReference type="NCBI Taxonomy" id="34254"/>
    <lineage>
        <taxon>Eukaryota</taxon>
        <taxon>Viridiplantae</taxon>
        <taxon>Streptophyta</taxon>
        <taxon>Embryophyta</taxon>
        <taxon>Tracheophyta</taxon>
        <taxon>Spermatophyta</taxon>
        <taxon>Magnoliopsida</taxon>
        <taxon>eudicotyledons</taxon>
        <taxon>Gunneridae</taxon>
        <taxon>Pentapetalae</taxon>
        <taxon>asterids</taxon>
        <taxon>lamiids</taxon>
        <taxon>Boraginales</taxon>
        <taxon>Boraginaceae</taxon>
        <taxon>Boraginoideae</taxon>
        <taxon>Lithospermeae</taxon>
        <taxon>Lithospermum</taxon>
    </lineage>
</organism>
<dbReference type="AlphaFoldDB" id="A0AAV3RL08"/>
<evidence type="ECO:0000313" key="3">
    <source>
        <dbReference type="Proteomes" id="UP001454036"/>
    </source>
</evidence>
<sequence length="68" mass="7471">MMDIDFSRCSTNGIDDDGHGSTNGSDDDGGGVTRINLFAETEDICAPPNIEQNKKLLTFMYFLHGRES</sequence>
<accession>A0AAV3RL08</accession>
<name>A0AAV3RL08_LITER</name>
<proteinExistence type="predicted"/>
<comment type="caution">
    <text evidence="2">The sequence shown here is derived from an EMBL/GenBank/DDBJ whole genome shotgun (WGS) entry which is preliminary data.</text>
</comment>
<keyword evidence="3" id="KW-1185">Reference proteome</keyword>
<dbReference type="EMBL" id="BAABME010027996">
    <property type="protein sequence ID" value="GAA0176426.1"/>
    <property type="molecule type" value="Genomic_DNA"/>
</dbReference>
<protein>
    <submittedName>
        <fullName evidence="2">Uncharacterized protein</fullName>
    </submittedName>
</protein>
<evidence type="ECO:0000313" key="2">
    <source>
        <dbReference type="EMBL" id="GAA0176426.1"/>
    </source>
</evidence>
<evidence type="ECO:0000256" key="1">
    <source>
        <dbReference type="SAM" id="MobiDB-lite"/>
    </source>
</evidence>